<reference evidence="3" key="1">
    <citation type="submission" date="2022-07" db="EMBL/GenBank/DDBJ databases">
        <title>Fungi with potential for degradation of polypropylene.</title>
        <authorList>
            <person name="Gostincar C."/>
        </authorList>
    </citation>
    <scope>NUCLEOTIDE SEQUENCE</scope>
    <source>
        <strain evidence="3">EXF-13308</strain>
    </source>
</reference>
<feature type="compositionally biased region" description="Low complexity" evidence="1">
    <location>
        <begin position="56"/>
        <end position="73"/>
    </location>
</feature>
<evidence type="ECO:0000313" key="4">
    <source>
        <dbReference type="Proteomes" id="UP001174694"/>
    </source>
</evidence>
<feature type="compositionally biased region" description="Low complexity" evidence="1">
    <location>
        <begin position="172"/>
        <end position="183"/>
    </location>
</feature>
<dbReference type="Proteomes" id="UP001174694">
    <property type="component" value="Unassembled WGS sequence"/>
</dbReference>
<feature type="compositionally biased region" description="Polar residues" evidence="1">
    <location>
        <begin position="140"/>
        <end position="150"/>
    </location>
</feature>
<dbReference type="GO" id="GO:0031267">
    <property type="term" value="F:small GTPase binding"/>
    <property type="evidence" value="ECO:0007669"/>
    <property type="project" value="TreeGrafter"/>
</dbReference>
<feature type="compositionally biased region" description="Polar residues" evidence="1">
    <location>
        <begin position="159"/>
        <end position="171"/>
    </location>
</feature>
<evidence type="ECO:0000313" key="3">
    <source>
        <dbReference type="EMBL" id="KAJ9141946.1"/>
    </source>
</evidence>
<feature type="compositionally biased region" description="Polar residues" evidence="1">
    <location>
        <begin position="331"/>
        <end position="346"/>
    </location>
</feature>
<dbReference type="FunFam" id="1.10.472.80:FF:000055">
    <property type="entry name" value="TBC domain-containing protein C1778.09"/>
    <property type="match status" value="1"/>
</dbReference>
<proteinExistence type="predicted"/>
<accession>A0AA38RVX4</accession>
<gene>
    <name evidence="3" type="ORF">NKR23_g7531</name>
</gene>
<feature type="region of interest" description="Disordered" evidence="1">
    <location>
        <begin position="495"/>
        <end position="534"/>
    </location>
</feature>
<dbReference type="Gene3D" id="1.10.8.270">
    <property type="entry name" value="putative rabgap domain of human tbc1 domain family member 14 like domains"/>
    <property type="match status" value="1"/>
</dbReference>
<dbReference type="Pfam" id="PF00566">
    <property type="entry name" value="RabGAP-TBC"/>
    <property type="match status" value="1"/>
</dbReference>
<keyword evidence="4" id="KW-1185">Reference proteome</keyword>
<name>A0AA38RVX4_9PEZI</name>
<feature type="compositionally biased region" description="Polar residues" evidence="1">
    <location>
        <begin position="411"/>
        <end position="429"/>
    </location>
</feature>
<dbReference type="Gene3D" id="1.10.472.80">
    <property type="entry name" value="Ypt/Rab-GAP domain of gyp1p, domain 3"/>
    <property type="match status" value="1"/>
</dbReference>
<dbReference type="EMBL" id="JANBVO010000024">
    <property type="protein sequence ID" value="KAJ9141946.1"/>
    <property type="molecule type" value="Genomic_DNA"/>
</dbReference>
<dbReference type="SUPFAM" id="SSF47923">
    <property type="entry name" value="Ypt/Rab-GAP domain of gyp1p"/>
    <property type="match status" value="2"/>
</dbReference>
<dbReference type="PANTHER" id="PTHR47219">
    <property type="entry name" value="RAB GTPASE-ACTIVATING PROTEIN 1-LIKE"/>
    <property type="match status" value="1"/>
</dbReference>
<evidence type="ECO:0000256" key="1">
    <source>
        <dbReference type="SAM" id="MobiDB-lite"/>
    </source>
</evidence>
<dbReference type="GO" id="GO:0005096">
    <property type="term" value="F:GTPase activator activity"/>
    <property type="evidence" value="ECO:0007669"/>
    <property type="project" value="TreeGrafter"/>
</dbReference>
<dbReference type="InterPro" id="IPR050302">
    <property type="entry name" value="Rab_GAP_TBC_domain"/>
</dbReference>
<feature type="compositionally biased region" description="Polar residues" evidence="1">
    <location>
        <begin position="516"/>
        <end position="525"/>
    </location>
</feature>
<organism evidence="3 4">
    <name type="scientific">Pleurostoma richardsiae</name>
    <dbReference type="NCBI Taxonomy" id="41990"/>
    <lineage>
        <taxon>Eukaryota</taxon>
        <taxon>Fungi</taxon>
        <taxon>Dikarya</taxon>
        <taxon>Ascomycota</taxon>
        <taxon>Pezizomycotina</taxon>
        <taxon>Sordariomycetes</taxon>
        <taxon>Sordariomycetidae</taxon>
        <taxon>Calosphaeriales</taxon>
        <taxon>Pleurostomataceae</taxon>
        <taxon>Pleurostoma</taxon>
    </lineage>
</organism>
<dbReference type="AlphaFoldDB" id="A0AA38RVX4"/>
<dbReference type="FunFam" id="1.10.8.270:FF:000023">
    <property type="entry name" value="TBC domain-containing protein C1778.09"/>
    <property type="match status" value="1"/>
</dbReference>
<sequence>MAPQKYASVRYKSRPSPRIPFRDDTGLLAFRYEETAEAEPPILIPPPRNPRRSARSHSSSSPSSPTTPTSPVVVAPPPIAPSEQHPALRTPAAHGLAPDNSKRDSGVAATTASSVTVREECEGELLYHKTSIGPDRPSTRSESVAPSSGRCTPEEPPRGSQQSRWSVSSDPESGSETTTSATARRLVKSLSFRTGVSTRRLRKKSPSEDAMAAPQSRGSLKPKSPLSLKFPSGAAADLSHKESRSASLFSAESQGPSAEFTPITTTIPSVSLLDDDLLSGLTFSKRGSAMFGGKRAISGTGLIASMNSSGEESGAQGAASQPAAGPGAASHNATDDATTPSSQKTPLPNIRLLSVDTERESQKVRSLYESGDCLNWEDGAPGSSSGEHLESPAEGGEDDDVAKRKERATYTRPSPNTDTLQSASSLSSRLDNAVRKDYELAGGIEDWEGLQDADVDRYGFITMRRPASRASTPEAKATLQTPRRRNGRLVLTKRDPSLFSSPLGPNRMPSRKISARSLNTQTSEFSATSRRSSRSPIRAAANFLPHNRNRRWMDEAGDMLALGPGLDDIAEEQQMEKISEALKKKEIERTEKWRKMAKVIKRGKDGEGMEFEFDTKNQKLIDRTWKGIPDRWRAAAWYSFLSTSAKAAGTKAPDEEIIVDFHRLQNIGSPDDLQIDLDVPRTINRHIMFRKRYRGGQRLLFRVLHAVSLYFPDTGYVQGMAALAATLLCYYDEERCFVMLVHMWQLRGLERLYQPGFAGLMTALKNFEEHWLEGKEVAKKLSELGIDATAYGTRWYLTLFNLSIPFPAQLRVWDVFMLLGEPPSAQAQPPPALPGGDKDTFHGLDILHATSAALIDALKEVLIDSDFENAMKALTSWVPIKDEELLMKVVRAEWKQHQRKKP</sequence>
<feature type="compositionally biased region" description="Low complexity" evidence="1">
    <location>
        <begin position="313"/>
        <end position="330"/>
    </location>
</feature>
<protein>
    <submittedName>
        <fullName evidence="3">TBC domain-containing protein</fullName>
    </submittedName>
</protein>
<dbReference type="SMART" id="SM00164">
    <property type="entry name" value="TBC"/>
    <property type="match status" value="1"/>
</dbReference>
<feature type="region of interest" description="Disordered" evidence="1">
    <location>
        <begin position="304"/>
        <end position="429"/>
    </location>
</feature>
<feature type="compositionally biased region" description="Polar residues" evidence="1">
    <location>
        <begin position="245"/>
        <end position="262"/>
    </location>
</feature>
<dbReference type="PANTHER" id="PTHR47219:SF9">
    <property type="entry name" value="GTPASE ACTIVATING PROTEIN AND CENTROSOME-ASSOCIATED, ISOFORM B"/>
    <property type="match status" value="1"/>
</dbReference>
<evidence type="ECO:0000259" key="2">
    <source>
        <dbReference type="PROSITE" id="PS50086"/>
    </source>
</evidence>
<feature type="region of interest" description="Disordered" evidence="1">
    <location>
        <begin position="1"/>
        <end position="262"/>
    </location>
</feature>
<comment type="caution">
    <text evidence="3">The sequence shown here is derived from an EMBL/GenBank/DDBJ whole genome shotgun (WGS) entry which is preliminary data.</text>
</comment>
<dbReference type="InterPro" id="IPR000195">
    <property type="entry name" value="Rab-GAP-TBC_dom"/>
</dbReference>
<dbReference type="InterPro" id="IPR035969">
    <property type="entry name" value="Rab-GAP_TBC_sf"/>
</dbReference>
<feature type="domain" description="Rab-GAP TBC" evidence="2">
    <location>
        <begin position="627"/>
        <end position="820"/>
    </location>
</feature>
<dbReference type="PROSITE" id="PS50086">
    <property type="entry name" value="TBC_RABGAP"/>
    <property type="match status" value="1"/>
</dbReference>